<reference evidence="4" key="1">
    <citation type="submission" date="2017-03" db="EMBL/GenBank/DDBJ databases">
        <title>Phytopthora megakarya and P. palmivora, two closely related causual agents of cacao black pod achieved similar genome size and gene model numbers by different mechanisms.</title>
        <authorList>
            <person name="Ali S."/>
            <person name="Shao J."/>
            <person name="Larry D.J."/>
            <person name="Kronmiller B."/>
            <person name="Shen D."/>
            <person name="Strem M.D."/>
            <person name="Melnick R.L."/>
            <person name="Guiltinan M.J."/>
            <person name="Tyler B.M."/>
            <person name="Meinhardt L.W."/>
            <person name="Bailey B.A."/>
        </authorList>
    </citation>
    <scope>NUCLEOTIDE SEQUENCE [LARGE SCALE GENOMIC DNA]</scope>
    <source>
        <strain evidence="4">zdho120</strain>
    </source>
</reference>
<dbReference type="AlphaFoldDB" id="A0A225V2E4"/>
<proteinExistence type="predicted"/>
<comment type="caution">
    <text evidence="3">The sequence shown here is derived from an EMBL/GenBank/DDBJ whole genome shotgun (WGS) entry which is preliminary data.</text>
</comment>
<evidence type="ECO:0000313" key="4">
    <source>
        <dbReference type="Proteomes" id="UP000198211"/>
    </source>
</evidence>
<protein>
    <submittedName>
        <fullName evidence="3">Uncharacterized protein</fullName>
    </submittedName>
</protein>
<dbReference type="OrthoDB" id="120290at2759"/>
<feature type="chain" id="PRO_5012036426" evidence="2">
    <location>
        <begin position="25"/>
        <end position="248"/>
    </location>
</feature>
<keyword evidence="2" id="KW-0732">Signal</keyword>
<accession>A0A225V2E4</accession>
<evidence type="ECO:0000256" key="2">
    <source>
        <dbReference type="SAM" id="SignalP"/>
    </source>
</evidence>
<name>A0A225V2E4_9STRA</name>
<evidence type="ECO:0000256" key="1">
    <source>
        <dbReference type="SAM" id="MobiDB-lite"/>
    </source>
</evidence>
<feature type="compositionally biased region" description="Low complexity" evidence="1">
    <location>
        <begin position="217"/>
        <end position="226"/>
    </location>
</feature>
<dbReference type="Proteomes" id="UP000198211">
    <property type="component" value="Unassembled WGS sequence"/>
</dbReference>
<gene>
    <name evidence="3" type="ORF">PHMEG_00030185</name>
</gene>
<feature type="signal peptide" evidence="2">
    <location>
        <begin position="1"/>
        <end position="24"/>
    </location>
</feature>
<organism evidence="3 4">
    <name type="scientific">Phytophthora megakarya</name>
    <dbReference type="NCBI Taxonomy" id="4795"/>
    <lineage>
        <taxon>Eukaryota</taxon>
        <taxon>Sar</taxon>
        <taxon>Stramenopiles</taxon>
        <taxon>Oomycota</taxon>
        <taxon>Peronosporomycetes</taxon>
        <taxon>Peronosporales</taxon>
        <taxon>Peronosporaceae</taxon>
        <taxon>Phytophthora</taxon>
    </lineage>
</organism>
<keyword evidence="4" id="KW-1185">Reference proteome</keyword>
<feature type="region of interest" description="Disordered" evidence="1">
    <location>
        <begin position="210"/>
        <end position="234"/>
    </location>
</feature>
<sequence>MRLSLGNLALALVTLVTCAGKTTAIDHSVLDAKHWNELKAGTPLSWPGLRFHFTLKQDAMKVYGQNSFDMYANPIVLDNNKNVLYDVYSTFTEISKALHNYTLVNGVAYYESTPFATGSSKGTPVPTVSCTDKEFDKLPEVNSFVAGVNEVKAAGNGTTTCTTGSSYKTAVKGVEYAVCVTGTTGFSMQSKDMDVTVEYLESHIEIQPPTTKEKCASKASSTSTTSIGHSLLTGEPISKDKKRKLIAV</sequence>
<evidence type="ECO:0000313" key="3">
    <source>
        <dbReference type="EMBL" id="OWY98916.1"/>
    </source>
</evidence>
<dbReference type="EMBL" id="NBNE01008951">
    <property type="protein sequence ID" value="OWY98916.1"/>
    <property type="molecule type" value="Genomic_DNA"/>
</dbReference>